<dbReference type="Proteomes" id="UP001501081">
    <property type="component" value="Unassembled WGS sequence"/>
</dbReference>
<dbReference type="Pfam" id="PF13181">
    <property type="entry name" value="TPR_8"/>
    <property type="match status" value="2"/>
</dbReference>
<protein>
    <recommendedName>
        <fullName evidence="3">Tetratricopeptide repeat-containing protein</fullName>
    </recommendedName>
</protein>
<dbReference type="Gene3D" id="1.25.40.10">
    <property type="entry name" value="Tetratricopeptide repeat domain"/>
    <property type="match status" value="2"/>
</dbReference>
<comment type="caution">
    <text evidence="1">The sequence shown here is derived from an EMBL/GenBank/DDBJ whole genome shotgun (WGS) entry which is preliminary data.</text>
</comment>
<keyword evidence="2" id="KW-1185">Reference proteome</keyword>
<sequence>MYEQGQQDSAIQYLDKATSKLQLTAVERWSLLNTKTAYFLKYKKRPDSALKYADSLIKVVTNKPDLLNQYISALFVRGDVLMESGLYDDAYVRAGKIAKSSSKCYLLSSKLAMLRYRQGSYRQSIPYFKKGFQEILVCIDTTRFEQAFVLPQSLLNTLGLCFEKLNQPDSAIFYYQKAIRFIEEREKMFPKRKQFALMAKGVIYGNMATVLIQKGEFQQAEQFLLKSIYINSKKDFEIGDAQTAKIKLIMLYNNSGQNSKAAQLIKEMEEASPLG</sequence>
<name>A0ABP7PHP2_9SPHI</name>
<dbReference type="SMART" id="SM00028">
    <property type="entry name" value="TPR"/>
    <property type="match status" value="2"/>
</dbReference>
<evidence type="ECO:0000313" key="1">
    <source>
        <dbReference type="EMBL" id="GAA3965839.1"/>
    </source>
</evidence>
<evidence type="ECO:0008006" key="3">
    <source>
        <dbReference type="Google" id="ProtNLM"/>
    </source>
</evidence>
<dbReference type="SUPFAM" id="SSF48452">
    <property type="entry name" value="TPR-like"/>
    <property type="match status" value="2"/>
</dbReference>
<dbReference type="EMBL" id="BAABAK010000009">
    <property type="protein sequence ID" value="GAA3965839.1"/>
    <property type="molecule type" value="Genomic_DNA"/>
</dbReference>
<accession>A0ABP7PHP2</accession>
<dbReference type="InterPro" id="IPR019734">
    <property type="entry name" value="TPR_rpt"/>
</dbReference>
<gene>
    <name evidence="1" type="ORF">GCM10022246_18560</name>
</gene>
<evidence type="ECO:0000313" key="2">
    <source>
        <dbReference type="Proteomes" id="UP001501081"/>
    </source>
</evidence>
<organism evidence="1 2">
    <name type="scientific">Pedobacter ginsengiterrae</name>
    <dbReference type="NCBI Taxonomy" id="871696"/>
    <lineage>
        <taxon>Bacteria</taxon>
        <taxon>Pseudomonadati</taxon>
        <taxon>Bacteroidota</taxon>
        <taxon>Sphingobacteriia</taxon>
        <taxon>Sphingobacteriales</taxon>
        <taxon>Sphingobacteriaceae</taxon>
        <taxon>Pedobacter</taxon>
    </lineage>
</organism>
<proteinExistence type="predicted"/>
<reference evidence="2" key="1">
    <citation type="journal article" date="2019" name="Int. J. Syst. Evol. Microbiol.">
        <title>The Global Catalogue of Microorganisms (GCM) 10K type strain sequencing project: providing services to taxonomists for standard genome sequencing and annotation.</title>
        <authorList>
            <consortium name="The Broad Institute Genomics Platform"/>
            <consortium name="The Broad Institute Genome Sequencing Center for Infectious Disease"/>
            <person name="Wu L."/>
            <person name="Ma J."/>
        </authorList>
    </citation>
    <scope>NUCLEOTIDE SEQUENCE [LARGE SCALE GENOMIC DNA]</scope>
    <source>
        <strain evidence="2">JCM 17338</strain>
    </source>
</reference>
<dbReference type="InterPro" id="IPR011990">
    <property type="entry name" value="TPR-like_helical_dom_sf"/>
</dbReference>